<evidence type="ECO:0000313" key="2">
    <source>
        <dbReference type="Proteomes" id="UP000198945"/>
    </source>
</evidence>
<dbReference type="EMBL" id="FNEH01000044">
    <property type="protein sequence ID" value="SDJ32289.1"/>
    <property type="molecule type" value="Genomic_DNA"/>
</dbReference>
<gene>
    <name evidence="1" type="ORF">SAMN04515654_14410</name>
</gene>
<name>A0A1G8SSS5_9FIRM</name>
<dbReference type="Proteomes" id="UP000198945">
    <property type="component" value="Unassembled WGS sequence"/>
</dbReference>
<dbReference type="AlphaFoldDB" id="A0A1G8SSS5"/>
<evidence type="ECO:0000313" key="1">
    <source>
        <dbReference type="EMBL" id="SDJ32289.1"/>
    </source>
</evidence>
<sequence>MYVKHCPECGEKSYSSCKKGEWNCPHCDHDLSKEEAQRPEED</sequence>
<protein>
    <submittedName>
        <fullName evidence="1">Uncharacterized protein</fullName>
    </submittedName>
</protein>
<proteinExistence type="predicted"/>
<reference evidence="1 2" key="1">
    <citation type="submission" date="2016-10" db="EMBL/GenBank/DDBJ databases">
        <authorList>
            <person name="de Groot N.N."/>
        </authorList>
    </citation>
    <scope>NUCLEOTIDE SEQUENCE [LARGE SCALE GENOMIC DNA]</scope>
    <source>
        <strain evidence="1 2">WG7</strain>
    </source>
</reference>
<accession>A0A1G8SSS5</accession>
<dbReference type="RefSeq" id="WP_256335496.1">
    <property type="nucleotide sequence ID" value="NZ_FNEH01000044.1"/>
</dbReference>
<organism evidence="1 2">
    <name type="scientific">Halanaerobium congolense</name>
    <dbReference type="NCBI Taxonomy" id="54121"/>
    <lineage>
        <taxon>Bacteria</taxon>
        <taxon>Bacillati</taxon>
        <taxon>Bacillota</taxon>
        <taxon>Clostridia</taxon>
        <taxon>Halanaerobiales</taxon>
        <taxon>Halanaerobiaceae</taxon>
        <taxon>Halanaerobium</taxon>
    </lineage>
</organism>